<dbReference type="OrthoDB" id="2502001at2759"/>
<feature type="region of interest" description="Disordered" evidence="4">
    <location>
        <begin position="29"/>
        <end position="48"/>
    </location>
</feature>
<reference evidence="6 7" key="1">
    <citation type="submission" date="2021-08" db="EMBL/GenBank/DDBJ databases">
        <title>Draft Genome Sequence of Phanerochaete sordida strain YK-624.</title>
        <authorList>
            <person name="Mori T."/>
            <person name="Dohra H."/>
            <person name="Suzuki T."/>
            <person name="Kawagishi H."/>
            <person name="Hirai H."/>
        </authorList>
    </citation>
    <scope>NUCLEOTIDE SEQUENCE [LARGE SCALE GENOMIC DNA]</scope>
    <source>
        <strain evidence="6 7">YK-624</strain>
    </source>
</reference>
<evidence type="ECO:0000256" key="3">
    <source>
        <dbReference type="ARBA" id="ARBA00022525"/>
    </source>
</evidence>
<comment type="similarity">
    <text evidence="2">Belongs to the GnRH family.</text>
</comment>
<organism evidence="6 7">
    <name type="scientific">Phanerochaete sordida</name>
    <dbReference type="NCBI Taxonomy" id="48140"/>
    <lineage>
        <taxon>Eukaryota</taxon>
        <taxon>Fungi</taxon>
        <taxon>Dikarya</taxon>
        <taxon>Basidiomycota</taxon>
        <taxon>Agaricomycotina</taxon>
        <taxon>Agaricomycetes</taxon>
        <taxon>Polyporales</taxon>
        <taxon>Phanerochaetaceae</taxon>
        <taxon>Phanerochaete</taxon>
    </lineage>
</organism>
<feature type="compositionally biased region" description="Low complexity" evidence="4">
    <location>
        <begin position="302"/>
        <end position="325"/>
    </location>
</feature>
<evidence type="ECO:0000256" key="2">
    <source>
        <dbReference type="ARBA" id="ARBA00010968"/>
    </source>
</evidence>
<name>A0A9P3G2X7_9APHY</name>
<comment type="caution">
    <text evidence="6">The sequence shown here is derived from an EMBL/GenBank/DDBJ whole genome shotgun (WGS) entry which is preliminary data.</text>
</comment>
<sequence length="335" mass="36383">MKATALFTAALAVCVAPAHAQYFSDGWQPGQPAQAAAPTPAQGGAAPAYTPAPAAGKFDFTKMIADGPVGGLLAKAGINLTTALNASAQLAELWDARIPLVHDDNWDELIVQETLTPEEEQRRTWFLVISTTAGGQHQGGLSKMVDKQFDIAYNESVLAGDLPDVRWGRIDYINVTYLTTKWNIWQGPWLVVARERGQSLRFYKGNSVRLNATIIRTFLKDELWAHQEPWASSFAPGGSREFVMHYWALAQRAVYDYTSRVPKFLLMIVTGAVGSLVMRLMHRPPPEQPTPQAKPKPEAKPRPAVAATAAAPAAESTTPAGSPKKTPSKKKGGKK</sequence>
<accession>A0A9P3G2X7</accession>
<dbReference type="EMBL" id="BPQB01000006">
    <property type="protein sequence ID" value="GJE87291.1"/>
    <property type="molecule type" value="Genomic_DNA"/>
</dbReference>
<gene>
    <name evidence="6" type="ORF">PsYK624_033740</name>
</gene>
<evidence type="ECO:0000256" key="4">
    <source>
        <dbReference type="SAM" id="MobiDB-lite"/>
    </source>
</evidence>
<keyword evidence="7" id="KW-1185">Reference proteome</keyword>
<dbReference type="AlphaFoldDB" id="A0A9P3G2X7"/>
<dbReference type="GO" id="GO:0005179">
    <property type="term" value="F:hormone activity"/>
    <property type="evidence" value="ECO:0007669"/>
    <property type="project" value="InterPro"/>
</dbReference>
<evidence type="ECO:0000256" key="1">
    <source>
        <dbReference type="ARBA" id="ARBA00004613"/>
    </source>
</evidence>
<evidence type="ECO:0000313" key="6">
    <source>
        <dbReference type="EMBL" id="GJE87291.1"/>
    </source>
</evidence>
<feature type="signal peptide" evidence="5">
    <location>
        <begin position="1"/>
        <end position="20"/>
    </location>
</feature>
<proteinExistence type="inferred from homology"/>
<evidence type="ECO:0000256" key="5">
    <source>
        <dbReference type="SAM" id="SignalP"/>
    </source>
</evidence>
<evidence type="ECO:0000313" key="7">
    <source>
        <dbReference type="Proteomes" id="UP000703269"/>
    </source>
</evidence>
<comment type="subcellular location">
    <subcellularLocation>
        <location evidence="1">Secreted</location>
    </subcellularLocation>
</comment>
<feature type="compositionally biased region" description="Basic residues" evidence="4">
    <location>
        <begin position="326"/>
        <end position="335"/>
    </location>
</feature>
<dbReference type="Proteomes" id="UP000703269">
    <property type="component" value="Unassembled WGS sequence"/>
</dbReference>
<dbReference type="PROSITE" id="PS00473">
    <property type="entry name" value="GNRH"/>
    <property type="match status" value="1"/>
</dbReference>
<feature type="chain" id="PRO_5040166142" evidence="5">
    <location>
        <begin position="21"/>
        <end position="335"/>
    </location>
</feature>
<keyword evidence="3" id="KW-0964">Secreted</keyword>
<protein>
    <submittedName>
        <fullName evidence="6">Uncharacterized protein</fullName>
    </submittedName>
</protein>
<keyword evidence="5" id="KW-0732">Signal</keyword>
<dbReference type="InterPro" id="IPR002012">
    <property type="entry name" value="GnRH"/>
</dbReference>
<dbReference type="GO" id="GO:0005576">
    <property type="term" value="C:extracellular region"/>
    <property type="evidence" value="ECO:0007669"/>
    <property type="project" value="UniProtKB-SubCell"/>
</dbReference>
<feature type="region of interest" description="Disordered" evidence="4">
    <location>
        <begin position="281"/>
        <end position="335"/>
    </location>
</feature>